<dbReference type="HOGENOM" id="CLU_2184828_0_0_1"/>
<feature type="compositionally biased region" description="Acidic residues" evidence="1">
    <location>
        <begin position="1"/>
        <end position="11"/>
    </location>
</feature>
<accession>B6H444</accession>
<dbReference type="AlphaFoldDB" id="B6H444"/>
<dbReference type="Proteomes" id="UP000000724">
    <property type="component" value="Contig Pc00c13"/>
</dbReference>
<dbReference type="EMBL" id="AM920428">
    <property type="protein sequence ID" value="CAP92036.1"/>
    <property type="molecule type" value="Genomic_DNA"/>
</dbReference>
<feature type="region of interest" description="Disordered" evidence="1">
    <location>
        <begin position="1"/>
        <end position="20"/>
    </location>
</feature>
<evidence type="ECO:0000256" key="1">
    <source>
        <dbReference type="SAM" id="MobiDB-lite"/>
    </source>
</evidence>
<organism evidence="2 3">
    <name type="scientific">Penicillium rubens (strain ATCC 28089 / DSM 1075 / NRRL 1951 / Wisconsin 54-1255)</name>
    <name type="common">Penicillium chrysogenum</name>
    <dbReference type="NCBI Taxonomy" id="500485"/>
    <lineage>
        <taxon>Eukaryota</taxon>
        <taxon>Fungi</taxon>
        <taxon>Dikarya</taxon>
        <taxon>Ascomycota</taxon>
        <taxon>Pezizomycotina</taxon>
        <taxon>Eurotiomycetes</taxon>
        <taxon>Eurotiomycetidae</taxon>
        <taxon>Eurotiales</taxon>
        <taxon>Aspergillaceae</taxon>
        <taxon>Penicillium</taxon>
        <taxon>Penicillium chrysogenum species complex</taxon>
    </lineage>
</organism>
<reference evidence="2 3" key="1">
    <citation type="journal article" date="2008" name="Nat. Biotechnol.">
        <title>Genome sequencing and analysis of the filamentous fungus Penicillium chrysogenum.</title>
        <authorList>
            <person name="van den Berg M.A."/>
            <person name="Albang R."/>
            <person name="Albermann K."/>
            <person name="Badger J.H."/>
            <person name="Daran J.-M."/>
            <person name="Driessen A.J.M."/>
            <person name="Garcia-Estrada C."/>
            <person name="Fedorova N.D."/>
            <person name="Harris D.M."/>
            <person name="Heijne W.H.M."/>
            <person name="Joardar V.S."/>
            <person name="Kiel J.A.K.W."/>
            <person name="Kovalchuk A."/>
            <person name="Martin J.F."/>
            <person name="Nierman W.C."/>
            <person name="Nijland J.G."/>
            <person name="Pronk J.T."/>
            <person name="Roubos J.A."/>
            <person name="van der Klei I.J."/>
            <person name="van Peij N.N.M.E."/>
            <person name="Veenhuis M."/>
            <person name="von Doehren H."/>
            <person name="Wagner C."/>
            <person name="Wortman J.R."/>
            <person name="Bovenberg R.A.L."/>
        </authorList>
    </citation>
    <scope>NUCLEOTIDE SEQUENCE [LARGE SCALE GENOMIC DNA]</scope>
    <source>
        <strain evidence="3">ATCC 28089 / DSM 1075 / NRRL 1951 / Wisconsin 54-1255</strain>
    </source>
</reference>
<dbReference type="OrthoDB" id="10531261at2759"/>
<evidence type="ECO:0000313" key="3">
    <source>
        <dbReference type="Proteomes" id="UP000000724"/>
    </source>
</evidence>
<dbReference type="VEuPathDB" id="FungiDB:PCH_Pc13g09670"/>
<name>B6H444_PENRW</name>
<sequence>MGEVEAGEDDDGSGRVTLTPFGRWTHDMEQGKSTLGWCLGVVGPGRKTPPPGVPGSCKIDDVAKGYADDAIIVLQEGRNSPENTPLGAFQGIACPFKVQMLKGCLNFNK</sequence>
<evidence type="ECO:0000313" key="2">
    <source>
        <dbReference type="EMBL" id="CAP92036.1"/>
    </source>
</evidence>
<protein>
    <submittedName>
        <fullName evidence="2">Uncharacterized protein</fullName>
    </submittedName>
</protein>
<gene>
    <name evidence="2" type="ORF">Pc13g09670</name>
    <name evidence="2" type="ORF">PCH_Pc13g09670</name>
</gene>
<proteinExistence type="predicted"/>
<keyword evidence="3" id="KW-1185">Reference proteome</keyword>